<organism evidence="3">
    <name type="scientific">Ditylum brightwellii</name>
    <dbReference type="NCBI Taxonomy" id="49249"/>
    <lineage>
        <taxon>Eukaryota</taxon>
        <taxon>Sar</taxon>
        <taxon>Stramenopiles</taxon>
        <taxon>Ochrophyta</taxon>
        <taxon>Bacillariophyta</taxon>
        <taxon>Mediophyceae</taxon>
        <taxon>Lithodesmiophycidae</taxon>
        <taxon>Lithodesmiales</taxon>
        <taxon>Lithodesmiaceae</taxon>
        <taxon>Ditylum</taxon>
    </lineage>
</organism>
<name>A0A7S4VM81_9STRA</name>
<feature type="compositionally biased region" description="Basic and acidic residues" evidence="1">
    <location>
        <begin position="19"/>
        <end position="52"/>
    </location>
</feature>
<dbReference type="GO" id="GO:0005737">
    <property type="term" value="C:cytoplasm"/>
    <property type="evidence" value="ECO:0007669"/>
    <property type="project" value="TreeGrafter"/>
</dbReference>
<feature type="domain" description="Nas2 N-terminal" evidence="2">
    <location>
        <begin position="86"/>
        <end position="165"/>
    </location>
</feature>
<dbReference type="EMBL" id="HBNS01018370">
    <property type="protein sequence ID" value="CAE4606715.1"/>
    <property type="molecule type" value="Transcribed_RNA"/>
</dbReference>
<feature type="region of interest" description="Disordered" evidence="1">
    <location>
        <begin position="57"/>
        <end position="76"/>
    </location>
</feature>
<proteinExistence type="predicted"/>
<sequence>MRIVVLIRGSNHIRNKKLPQNDHKPQSTEAKKKQFDENKENNKNEGDEKVRSKYIDFKMPPTPVAPNPSSSAKNGDFKSTARQTLLSLDARRQALEMEASAIIDELTREPEDGGIPMGIDTPLVDHDGYPRSDIDVYRARTLRKRLKEIKTDRASLMEQLEVGLVKVAAEEVCRVVVFVNFVFLHLLGEEDIFQICGNLWVHTIETV</sequence>
<reference evidence="3" key="1">
    <citation type="submission" date="2021-01" db="EMBL/GenBank/DDBJ databases">
        <authorList>
            <person name="Corre E."/>
            <person name="Pelletier E."/>
            <person name="Niang G."/>
            <person name="Scheremetjew M."/>
            <person name="Finn R."/>
            <person name="Kale V."/>
            <person name="Holt S."/>
            <person name="Cochrane G."/>
            <person name="Meng A."/>
            <person name="Brown T."/>
            <person name="Cohen L."/>
        </authorList>
    </citation>
    <scope>NUCLEOTIDE SEQUENCE</scope>
    <source>
        <strain evidence="3">GSO104</strain>
    </source>
</reference>
<accession>A0A7S4VM81</accession>
<dbReference type="Pfam" id="PF18265">
    <property type="entry name" value="Nas2_N"/>
    <property type="match status" value="1"/>
</dbReference>
<dbReference type="PANTHER" id="PTHR12651:SF1">
    <property type="entry name" value="26S PROTEASOME NON-ATPASE REGULATORY SUBUNIT 9"/>
    <property type="match status" value="1"/>
</dbReference>
<dbReference type="InterPro" id="IPR035269">
    <property type="entry name" value="PSMD9"/>
</dbReference>
<evidence type="ECO:0000256" key="1">
    <source>
        <dbReference type="SAM" id="MobiDB-lite"/>
    </source>
</evidence>
<dbReference type="InterPro" id="IPR040815">
    <property type="entry name" value="Nas2_N"/>
</dbReference>
<protein>
    <recommendedName>
        <fullName evidence="2">Nas2 N-terminal domain-containing protein</fullName>
    </recommendedName>
</protein>
<dbReference type="Gene3D" id="6.10.140.1710">
    <property type="match status" value="1"/>
</dbReference>
<evidence type="ECO:0000259" key="2">
    <source>
        <dbReference type="Pfam" id="PF18265"/>
    </source>
</evidence>
<dbReference type="AlphaFoldDB" id="A0A7S4VM81"/>
<feature type="region of interest" description="Disordered" evidence="1">
    <location>
        <begin position="8"/>
        <end position="52"/>
    </location>
</feature>
<gene>
    <name evidence="3" type="ORF">DBRI00130_LOCUS14669</name>
</gene>
<dbReference type="PANTHER" id="PTHR12651">
    <property type="entry name" value="26S PROTEASOME NON-ATPASE REGULATORY SUBUNIT 9"/>
    <property type="match status" value="1"/>
</dbReference>
<evidence type="ECO:0000313" key="3">
    <source>
        <dbReference type="EMBL" id="CAE4606715.1"/>
    </source>
</evidence>
<dbReference type="GO" id="GO:0070682">
    <property type="term" value="P:proteasome regulatory particle assembly"/>
    <property type="evidence" value="ECO:0007669"/>
    <property type="project" value="InterPro"/>
</dbReference>
<dbReference type="GO" id="GO:0005634">
    <property type="term" value="C:nucleus"/>
    <property type="evidence" value="ECO:0007669"/>
    <property type="project" value="TreeGrafter"/>
</dbReference>